<organism evidence="12 13">
    <name type="scientific">Thielaviopsis punctulata</name>
    <dbReference type="NCBI Taxonomy" id="72032"/>
    <lineage>
        <taxon>Eukaryota</taxon>
        <taxon>Fungi</taxon>
        <taxon>Dikarya</taxon>
        <taxon>Ascomycota</taxon>
        <taxon>Pezizomycotina</taxon>
        <taxon>Sordariomycetes</taxon>
        <taxon>Hypocreomycetidae</taxon>
        <taxon>Microascales</taxon>
        <taxon>Ceratocystidaceae</taxon>
        <taxon>Thielaviopsis</taxon>
    </lineage>
</organism>
<keyword evidence="4" id="KW-1133">Transmembrane helix</keyword>
<keyword evidence="13" id="KW-1185">Reference proteome</keyword>
<evidence type="ECO:0000256" key="5">
    <source>
        <dbReference type="ARBA" id="ARBA00023136"/>
    </source>
</evidence>
<dbReference type="SMART" id="SM00321">
    <property type="entry name" value="WSC"/>
    <property type="match status" value="4"/>
</dbReference>
<feature type="compositionally biased region" description="Low complexity" evidence="8">
    <location>
        <begin position="585"/>
        <end position="608"/>
    </location>
</feature>
<protein>
    <recommendedName>
        <fullName evidence="14">Peroxidase</fullName>
    </recommendedName>
</protein>
<dbReference type="GO" id="GO:0004601">
    <property type="term" value="F:peroxidase activity"/>
    <property type="evidence" value="ECO:0007669"/>
    <property type="project" value="InterPro"/>
</dbReference>
<comment type="caution">
    <text evidence="12">The sequence shown here is derived from an EMBL/GenBank/DDBJ whole genome shotgun (WGS) entry which is preliminary data.</text>
</comment>
<sequence length="1104" mass="116106">MRFSVLSTFLFLFSLATADPTWPNAIDELEELAFQLFSANARKFADNVSPCTDQPFGPGRVAAAEWVRTAFHDMATGSVFFGTGGADASIQFELSNPDSTGIGFKSTLTWMSPFMTRKTSMADLIGLGLYASIRSCGGPKLGITYGRVDATTEAFTGVPQVQNAYSIFKSQFARMGFNEVEMTALVACGHSLGGVHAANTPSAVPANTYPNNMAAFDTTPAVFDNAVVTEYLDNTTADPLVVGPYMRTSWRSDLTVFSRNNATMRSLADNTTFMNTCQDVLTRMYELVPTGVTLSSPIVPYVVKPYRIALALDNSATTLFLTGSIRIHSGTIPLSSITSVTIHYKSRSGSTGGSYTTSLQGYGRGFDDEFGYYPLRVSIDTAVGISSFTIDVNMNDGTKRSFDNNGNEYLVQDYVFLQNSQSCLNSGSGAFTAVAAVHNSQTDASVSAVITYKIPRSSSGTNPVPQMSNMTIEMAKGTCYGDYTFYTASTTIPGGISVEATIDIVSSSGDGTYTDEFRRGRDIGGSCMDFSGISCNANPGSSSSSSSLSSSSTSFFNSTVVPSGTGSLSVSVTSITSETLTSSSVPATSSFTVSSTAPSSTVASATPTESLHHRESIGGYTLVSCQTEGSGVRALDSTSMASDEMTLEMCMDFCSGYNYWGTEYGRECYCGNYLASSSTEADSSECNMVCAGDATQYCGAGNRLELYKTTASVPMPTGTLSHRPTVGAWSLIGCWTEGDNVRALGAAATSLINMTNEVCAEFCSGYKFFGTEYSKECYCGDELAGSSTEAEISECSMLCAGSPVEYCGGPSRLELYTLSPVITGVATSVPLSSASVLSSSILLESSNTLVSTFVSMTSLPSSSAHMTFATSSAVDSSTVSSPFSSMSTVSSSPTSATATLQNHPTISPDWTFVGCKTEGDNVRALSSKSTSSSNMTLDTCAAFCSEFTYFGTEYGAECYCGFSLAASSQNASLTDCSMTCSGDGTQYCGAGNRLTVYKSPVSAPVMPSKIGNFTLVGCQTEANGTRALSAKATSGSSMTNELCAEFCSGYSMFGTEYGAECYCGNEVGRGSAAVDEGECNMQCTGSYAEYCGAGNRLSLYRVGV</sequence>
<dbReference type="Pfam" id="PF00141">
    <property type="entry name" value="peroxidase"/>
    <property type="match status" value="1"/>
</dbReference>
<gene>
    <name evidence="12" type="ORF">TD95_003109</name>
</gene>
<name>A0A0F4ZH70_9PEZI</name>
<evidence type="ECO:0000313" key="13">
    <source>
        <dbReference type="Proteomes" id="UP000033483"/>
    </source>
</evidence>
<evidence type="ECO:0000256" key="2">
    <source>
        <dbReference type="ARBA" id="ARBA00022692"/>
    </source>
</evidence>
<dbReference type="PANTHER" id="PTHR24269">
    <property type="entry name" value="KREMEN PROTEIN"/>
    <property type="match status" value="1"/>
</dbReference>
<evidence type="ECO:0000256" key="3">
    <source>
        <dbReference type="ARBA" id="ARBA00022729"/>
    </source>
</evidence>
<dbReference type="Gene3D" id="1.10.420.10">
    <property type="entry name" value="Peroxidase, domain 2"/>
    <property type="match status" value="1"/>
</dbReference>
<keyword evidence="2" id="KW-0812">Transmembrane</keyword>
<feature type="signal peptide" evidence="9">
    <location>
        <begin position="1"/>
        <end position="18"/>
    </location>
</feature>
<accession>A0A0F4ZH70</accession>
<comment type="subcellular location">
    <subcellularLocation>
        <location evidence="1">Membrane</location>
        <topology evidence="1">Single-pass membrane protein</topology>
    </subcellularLocation>
</comment>
<evidence type="ECO:0000256" key="1">
    <source>
        <dbReference type="ARBA" id="ARBA00004167"/>
    </source>
</evidence>
<evidence type="ECO:0000259" key="11">
    <source>
        <dbReference type="PROSITE" id="PS51212"/>
    </source>
</evidence>
<dbReference type="EMBL" id="LAEV01000830">
    <property type="protein sequence ID" value="KKA29461.1"/>
    <property type="molecule type" value="Genomic_DNA"/>
</dbReference>
<dbReference type="GO" id="GO:0005886">
    <property type="term" value="C:plasma membrane"/>
    <property type="evidence" value="ECO:0007669"/>
    <property type="project" value="TreeGrafter"/>
</dbReference>
<feature type="chain" id="PRO_5002482650" description="Peroxidase" evidence="9">
    <location>
        <begin position="19"/>
        <end position="1104"/>
    </location>
</feature>
<dbReference type="InterPro" id="IPR002889">
    <property type="entry name" value="WSC_carb-bd"/>
</dbReference>
<dbReference type="PROSITE" id="PS50873">
    <property type="entry name" value="PEROXIDASE_4"/>
    <property type="match status" value="1"/>
</dbReference>
<feature type="domain" description="WSC" evidence="11">
    <location>
        <begin position="909"/>
        <end position="1000"/>
    </location>
</feature>
<evidence type="ECO:0000256" key="9">
    <source>
        <dbReference type="SAM" id="SignalP"/>
    </source>
</evidence>
<dbReference type="Pfam" id="PF01822">
    <property type="entry name" value="WSC"/>
    <property type="match status" value="4"/>
</dbReference>
<reference evidence="12 13" key="1">
    <citation type="submission" date="2015-03" db="EMBL/GenBank/DDBJ databases">
        <authorList>
            <person name="Radwan O."/>
            <person name="Al-Naeli F.A."/>
            <person name="Rendon G.A."/>
            <person name="Fields C."/>
        </authorList>
    </citation>
    <scope>NUCLEOTIDE SEQUENCE [LARGE SCALE GENOMIC DNA]</scope>
    <source>
        <strain evidence="12">CR-DP1</strain>
    </source>
</reference>
<dbReference type="InterPro" id="IPR002016">
    <property type="entry name" value="Haem_peroxidase"/>
</dbReference>
<dbReference type="GO" id="GO:0006979">
    <property type="term" value="P:response to oxidative stress"/>
    <property type="evidence" value="ECO:0007669"/>
    <property type="project" value="InterPro"/>
</dbReference>
<feature type="domain" description="WSC" evidence="11">
    <location>
        <begin position="619"/>
        <end position="710"/>
    </location>
</feature>
<dbReference type="GO" id="GO:0020037">
    <property type="term" value="F:heme binding"/>
    <property type="evidence" value="ECO:0007669"/>
    <property type="project" value="InterPro"/>
</dbReference>
<evidence type="ECO:0000256" key="7">
    <source>
        <dbReference type="RuleBase" id="RU004241"/>
    </source>
</evidence>
<dbReference type="PANTHER" id="PTHR24269:SF16">
    <property type="entry name" value="PROTEIN SLG1"/>
    <property type="match status" value="1"/>
</dbReference>
<dbReference type="Gene3D" id="1.10.520.10">
    <property type="match status" value="1"/>
</dbReference>
<dbReference type="InterPro" id="IPR010255">
    <property type="entry name" value="Haem_peroxidase_sf"/>
</dbReference>
<dbReference type="AlphaFoldDB" id="A0A0F4ZH70"/>
<evidence type="ECO:0000256" key="4">
    <source>
        <dbReference type="ARBA" id="ARBA00022989"/>
    </source>
</evidence>
<dbReference type="InterPro" id="IPR051836">
    <property type="entry name" value="Kremen_rcpt"/>
</dbReference>
<feature type="region of interest" description="Disordered" evidence="8">
    <location>
        <begin position="585"/>
        <end position="610"/>
    </location>
</feature>
<dbReference type="PROSITE" id="PS51212">
    <property type="entry name" value="WSC"/>
    <property type="match status" value="4"/>
</dbReference>
<evidence type="ECO:0000313" key="12">
    <source>
        <dbReference type="EMBL" id="KKA29461.1"/>
    </source>
</evidence>
<dbReference type="SUPFAM" id="SSF48113">
    <property type="entry name" value="Heme-dependent peroxidases"/>
    <property type="match status" value="1"/>
</dbReference>
<dbReference type="PRINTS" id="PR00458">
    <property type="entry name" value="PEROXIDASE"/>
</dbReference>
<dbReference type="Proteomes" id="UP000033483">
    <property type="component" value="Unassembled WGS sequence"/>
</dbReference>
<comment type="similarity">
    <text evidence="7">Belongs to the peroxidase family.</text>
</comment>
<dbReference type="OrthoDB" id="5985073at2759"/>
<evidence type="ECO:0000256" key="6">
    <source>
        <dbReference type="ARBA" id="ARBA00023180"/>
    </source>
</evidence>
<evidence type="ECO:0000256" key="8">
    <source>
        <dbReference type="SAM" id="MobiDB-lite"/>
    </source>
</evidence>
<proteinExistence type="inferred from homology"/>
<feature type="domain" description="Plant heme peroxidase family profile" evidence="10">
    <location>
        <begin position="120"/>
        <end position="234"/>
    </location>
</feature>
<feature type="domain" description="WSC" evidence="11">
    <location>
        <begin position="728"/>
        <end position="819"/>
    </location>
</feature>
<evidence type="ECO:0008006" key="14">
    <source>
        <dbReference type="Google" id="ProtNLM"/>
    </source>
</evidence>
<evidence type="ECO:0000259" key="10">
    <source>
        <dbReference type="PROSITE" id="PS50873"/>
    </source>
</evidence>
<keyword evidence="5" id="KW-0472">Membrane</keyword>
<keyword evidence="6" id="KW-0325">Glycoprotein</keyword>
<keyword evidence="3 9" id="KW-0732">Signal</keyword>
<feature type="domain" description="WSC" evidence="11">
    <location>
        <begin position="1012"/>
        <end position="1103"/>
    </location>
</feature>